<evidence type="ECO:0000313" key="2">
    <source>
        <dbReference type="Proteomes" id="UP000270468"/>
    </source>
</evidence>
<dbReference type="EMBL" id="UXAV01000054">
    <property type="protein sequence ID" value="VDC33694.1"/>
    <property type="molecule type" value="Genomic_DNA"/>
</dbReference>
<dbReference type="InterPro" id="IPR011330">
    <property type="entry name" value="Glyco_hydro/deAcase_b/a-brl"/>
</dbReference>
<dbReference type="Proteomes" id="UP000270468">
    <property type="component" value="Unassembled WGS sequence"/>
</dbReference>
<accession>A0A3P5XZS6</accession>
<proteinExistence type="predicted"/>
<keyword evidence="2" id="KW-1185">Reference proteome</keyword>
<evidence type="ECO:0008006" key="3">
    <source>
        <dbReference type="Google" id="ProtNLM"/>
    </source>
</evidence>
<dbReference type="SUPFAM" id="SSF88713">
    <property type="entry name" value="Glycoside hydrolase/deacetylase"/>
    <property type="match status" value="1"/>
</dbReference>
<dbReference type="GO" id="GO:0005975">
    <property type="term" value="P:carbohydrate metabolic process"/>
    <property type="evidence" value="ECO:0007669"/>
    <property type="project" value="InterPro"/>
</dbReference>
<sequence length="243" mass="29082">MEFTNKYYIHLLRVLNEKGYEFCSYHNNDENEKSVILRHDVDFTIEKALDMAIIENKMGVKSTYFVLLSTDFYNIFSKKSFELLEKIMLLGHEIGLHFDEKRYDINTVDDIKKYIESEASILSKLLHKQIQVISMHRPSKLVLENDIKFDKLVNSYSSNFFKNMKYVSDSRMNWRENPIELIESGNYQKLHILTHPFWYSSENETMEYKLLNFLNKANIDKYDFMNDNFRDLTSVISKDEIIR</sequence>
<dbReference type="RefSeq" id="WP_124071811.1">
    <property type="nucleotide sequence ID" value="NZ_CBCRXF010000019.1"/>
</dbReference>
<name>A0A3P5XZS6_9BACL</name>
<gene>
    <name evidence="1" type="ORF">FILTAD_03004</name>
</gene>
<dbReference type="AlphaFoldDB" id="A0A3P5XZS6"/>
<protein>
    <recommendedName>
        <fullName evidence="3">Polysaccharide deacetylase</fullName>
    </recommendedName>
</protein>
<evidence type="ECO:0000313" key="1">
    <source>
        <dbReference type="EMBL" id="VDC33694.1"/>
    </source>
</evidence>
<dbReference type="OrthoDB" id="9788208at2"/>
<reference evidence="1 2" key="1">
    <citation type="submission" date="2018-11" db="EMBL/GenBank/DDBJ databases">
        <authorList>
            <person name="Criscuolo A."/>
        </authorList>
    </citation>
    <scope>NUCLEOTIDE SEQUENCE [LARGE SCALE GENOMIC DNA]</scope>
    <source>
        <strain evidence="1">ATB-66</strain>
    </source>
</reference>
<organism evidence="1 2">
    <name type="scientific">Filibacter tadaridae</name>
    <dbReference type="NCBI Taxonomy" id="2483811"/>
    <lineage>
        <taxon>Bacteria</taxon>
        <taxon>Bacillati</taxon>
        <taxon>Bacillota</taxon>
        <taxon>Bacilli</taxon>
        <taxon>Bacillales</taxon>
        <taxon>Caryophanaceae</taxon>
        <taxon>Filibacter</taxon>
    </lineage>
</organism>